<dbReference type="FunFam" id="2.120.10.90:FF:000004">
    <property type="entry name" value="DNA gyrase subunit A"/>
    <property type="match status" value="1"/>
</dbReference>
<dbReference type="Gene3D" id="3.90.199.10">
    <property type="entry name" value="Topoisomerase II, domain 5"/>
    <property type="match status" value="1"/>
</dbReference>
<comment type="catalytic activity">
    <reaction evidence="1">
        <text>ATP-dependent breakage, passage and rejoining of double-stranded DNA.</text>
        <dbReference type="EC" id="5.6.2.2"/>
    </reaction>
</comment>
<evidence type="ECO:0000256" key="8">
    <source>
        <dbReference type="SAM" id="MobiDB-lite"/>
    </source>
</evidence>
<evidence type="ECO:0000313" key="10">
    <source>
        <dbReference type="EMBL" id="ETW98901.1"/>
    </source>
</evidence>
<organism evidence="10 11">
    <name type="scientific">Entotheonella factor</name>
    <dbReference type="NCBI Taxonomy" id="1429438"/>
    <lineage>
        <taxon>Bacteria</taxon>
        <taxon>Pseudomonadati</taxon>
        <taxon>Nitrospinota/Tectimicrobiota group</taxon>
        <taxon>Candidatus Tectimicrobiota</taxon>
        <taxon>Candidatus Entotheonellia</taxon>
        <taxon>Candidatus Entotheonellales</taxon>
        <taxon>Candidatus Entotheonellaceae</taxon>
        <taxon>Candidatus Entotheonella</taxon>
    </lineage>
</organism>
<dbReference type="GO" id="GO:0003918">
    <property type="term" value="F:DNA topoisomerase type II (double strand cut, ATP-hydrolyzing) activity"/>
    <property type="evidence" value="ECO:0007669"/>
    <property type="project" value="UniProtKB-EC"/>
</dbReference>
<evidence type="ECO:0000256" key="6">
    <source>
        <dbReference type="ARBA" id="ARBA00023235"/>
    </source>
</evidence>
<dbReference type="Gene3D" id="2.120.10.90">
    <property type="entry name" value="DNA gyrase/topoisomerase IV, subunit A, C-terminal"/>
    <property type="match status" value="1"/>
</dbReference>
<dbReference type="PATRIC" id="fig|1429438.4.peg.3326"/>
<feature type="region of interest" description="Disordered" evidence="8">
    <location>
        <begin position="501"/>
        <end position="535"/>
    </location>
</feature>
<dbReference type="PANTHER" id="PTHR43493:SF5">
    <property type="entry name" value="DNA GYRASE SUBUNIT A, CHLOROPLASTIC_MITOCHONDRIAL"/>
    <property type="match status" value="1"/>
</dbReference>
<dbReference type="GO" id="GO:0003677">
    <property type="term" value="F:DNA binding"/>
    <property type="evidence" value="ECO:0007669"/>
    <property type="project" value="UniProtKB-UniRule"/>
</dbReference>
<sequence>DLRRDAVAQVVLNQLYTNTQLQTTFGVIMLALVDNQPRVLSLKEALHHYLQHRQEVVTRRIRFDLERAREREHILAGLMVALDHLDAVITLIRNAESPAVAREGLISQFGLTEIQAQAILDMRLQRLTGMERDKIQQEHAEILETIREFEAILASEARIWAIVKEELLELREKYDDARRTEIVDSEDDIDIEDLIAEEDMVVTKSNTGYLKRQSLSLYQSQRRGGKGKMAMQTREEDFVEQLFIASTHDFLLFFTNIGKVHWLKVYRIPQAGRVARGKAAVNFLQLQADEKISTVVPIRRFEVERYLIMATKQGIVKKTELTAYGNPRQAGIIALTLDEGDELIGVGVTSGDQEIFLGTKNGLSIRFSEDDVRSIGRTGRGVIGIRLDDDDEVVGMAVLSPEVSILTVTESGYGKRTHESEYRPQSRGGRGLINLRVTPKTGRVVGVRQVFEGDDVILMSDQGNLVRIEVSEVNEIGRNTQGVRLISLNEDQRLVGVVRIEDENGKGNGSDDSEDEVNDGTHLNGTSDEIVGETE</sequence>
<dbReference type="InterPro" id="IPR013760">
    <property type="entry name" value="Topo_IIA-like_dom_sf"/>
</dbReference>
<dbReference type="InterPro" id="IPR006691">
    <property type="entry name" value="GyrA/parC_rep"/>
</dbReference>
<evidence type="ECO:0000313" key="11">
    <source>
        <dbReference type="Proteomes" id="UP000019141"/>
    </source>
</evidence>
<dbReference type="EC" id="5.6.2.2" evidence="3"/>
<comment type="similarity">
    <text evidence="2">Belongs to the type II topoisomerase GyrA/ParC subunit family.</text>
</comment>
<feature type="non-terminal residue" evidence="10">
    <location>
        <position position="1"/>
    </location>
</feature>
<dbReference type="InterPro" id="IPR050220">
    <property type="entry name" value="Type_II_DNA_Topoisomerases"/>
</dbReference>
<evidence type="ECO:0000256" key="1">
    <source>
        <dbReference type="ARBA" id="ARBA00000185"/>
    </source>
</evidence>
<dbReference type="SUPFAM" id="SSF56719">
    <property type="entry name" value="Type II DNA topoisomerase"/>
    <property type="match status" value="1"/>
</dbReference>
<dbReference type="HOGENOM" id="CLU_002977_12_0_7"/>
<dbReference type="Proteomes" id="UP000019141">
    <property type="component" value="Unassembled WGS sequence"/>
</dbReference>
<feature type="domain" description="Topo IIA-type catalytic" evidence="9">
    <location>
        <begin position="1"/>
        <end position="194"/>
    </location>
</feature>
<gene>
    <name evidence="10" type="ORF">ETSY1_16915</name>
</gene>
<dbReference type="GO" id="GO:0006265">
    <property type="term" value="P:DNA topological change"/>
    <property type="evidence" value="ECO:0007669"/>
    <property type="project" value="InterPro"/>
</dbReference>
<dbReference type="GO" id="GO:0009330">
    <property type="term" value="C:DNA topoisomerase type II (double strand cut, ATP-hydrolyzing) complex"/>
    <property type="evidence" value="ECO:0007669"/>
    <property type="project" value="TreeGrafter"/>
</dbReference>
<dbReference type="InterPro" id="IPR013758">
    <property type="entry name" value="Topo_IIA_A/C_ab"/>
</dbReference>
<keyword evidence="5 7" id="KW-0238">DNA-binding</keyword>
<accession>W4LNF1</accession>
<dbReference type="EMBL" id="AZHW01000507">
    <property type="protein sequence ID" value="ETW98901.1"/>
    <property type="molecule type" value="Genomic_DNA"/>
</dbReference>
<dbReference type="InterPro" id="IPR013757">
    <property type="entry name" value="Topo_IIA_A_a_sf"/>
</dbReference>
<dbReference type="Pfam" id="PF00521">
    <property type="entry name" value="DNA_topoisoIV"/>
    <property type="match status" value="1"/>
</dbReference>
<dbReference type="GO" id="GO:0005524">
    <property type="term" value="F:ATP binding"/>
    <property type="evidence" value="ECO:0007669"/>
    <property type="project" value="InterPro"/>
</dbReference>
<keyword evidence="6" id="KW-0413">Isomerase</keyword>
<dbReference type="InterPro" id="IPR002205">
    <property type="entry name" value="Topo_IIA_dom_A"/>
</dbReference>
<dbReference type="SUPFAM" id="SSF101904">
    <property type="entry name" value="GyrA/ParC C-terminal domain-like"/>
    <property type="match status" value="1"/>
</dbReference>
<evidence type="ECO:0000256" key="3">
    <source>
        <dbReference type="ARBA" id="ARBA00012895"/>
    </source>
</evidence>
<evidence type="ECO:0000259" key="9">
    <source>
        <dbReference type="PROSITE" id="PS52040"/>
    </source>
</evidence>
<dbReference type="AlphaFoldDB" id="W4LNF1"/>
<dbReference type="PANTHER" id="PTHR43493">
    <property type="entry name" value="DNA GYRASE/TOPOISOMERASE SUBUNIT A"/>
    <property type="match status" value="1"/>
</dbReference>
<dbReference type="Gene3D" id="3.30.1360.40">
    <property type="match status" value="1"/>
</dbReference>
<proteinExistence type="inferred from homology"/>
<dbReference type="SMART" id="SM00434">
    <property type="entry name" value="TOP4c"/>
    <property type="match status" value="1"/>
</dbReference>
<protein>
    <recommendedName>
        <fullName evidence="3">DNA topoisomerase (ATP-hydrolyzing)</fullName>
        <ecNumber evidence="3">5.6.2.2</ecNumber>
    </recommendedName>
</protein>
<dbReference type="GO" id="GO:0005737">
    <property type="term" value="C:cytoplasm"/>
    <property type="evidence" value="ECO:0007669"/>
    <property type="project" value="TreeGrafter"/>
</dbReference>
<comment type="caution">
    <text evidence="10">The sequence shown here is derived from an EMBL/GenBank/DDBJ whole genome shotgun (WGS) entry which is preliminary data.</text>
</comment>
<dbReference type="FunFam" id="1.10.268.10:FF:000001">
    <property type="entry name" value="DNA gyrase subunit A"/>
    <property type="match status" value="1"/>
</dbReference>
<dbReference type="Gene3D" id="1.10.268.10">
    <property type="entry name" value="Topoisomerase, domain 3"/>
    <property type="match status" value="1"/>
</dbReference>
<evidence type="ECO:0000256" key="5">
    <source>
        <dbReference type="ARBA" id="ARBA00023125"/>
    </source>
</evidence>
<comment type="caution">
    <text evidence="7">Lacks conserved residue(s) required for the propagation of feature annotation.</text>
</comment>
<dbReference type="Pfam" id="PF03989">
    <property type="entry name" value="DNA_gyraseA_C"/>
    <property type="match status" value="6"/>
</dbReference>
<dbReference type="PROSITE" id="PS52040">
    <property type="entry name" value="TOPO_IIA"/>
    <property type="match status" value="1"/>
</dbReference>
<evidence type="ECO:0000256" key="7">
    <source>
        <dbReference type="PROSITE-ProRule" id="PRU01384"/>
    </source>
</evidence>
<evidence type="ECO:0000256" key="2">
    <source>
        <dbReference type="ARBA" id="ARBA00008263"/>
    </source>
</evidence>
<keyword evidence="11" id="KW-1185">Reference proteome</keyword>
<dbReference type="InterPro" id="IPR035516">
    <property type="entry name" value="Gyrase/topoIV_suA_C"/>
</dbReference>
<name>W4LNF1_ENTF1</name>
<reference evidence="10 11" key="1">
    <citation type="journal article" date="2014" name="Nature">
        <title>An environmental bacterial taxon with a large and distinct metabolic repertoire.</title>
        <authorList>
            <person name="Wilson M.C."/>
            <person name="Mori T."/>
            <person name="Ruckert C."/>
            <person name="Uria A.R."/>
            <person name="Helf M.J."/>
            <person name="Takada K."/>
            <person name="Gernert C."/>
            <person name="Steffens U.A."/>
            <person name="Heycke N."/>
            <person name="Schmitt S."/>
            <person name="Rinke C."/>
            <person name="Helfrich E.J."/>
            <person name="Brachmann A.O."/>
            <person name="Gurgui C."/>
            <person name="Wakimoto T."/>
            <person name="Kracht M."/>
            <person name="Crusemann M."/>
            <person name="Hentschel U."/>
            <person name="Abe I."/>
            <person name="Matsunaga S."/>
            <person name="Kalinowski J."/>
            <person name="Takeyama H."/>
            <person name="Piel J."/>
        </authorList>
    </citation>
    <scope>NUCLEOTIDE SEQUENCE [LARGE SCALE GENOMIC DNA]</scope>
    <source>
        <strain evidence="11">TSY1</strain>
    </source>
</reference>
<evidence type="ECO:0000256" key="4">
    <source>
        <dbReference type="ARBA" id="ARBA00023029"/>
    </source>
</evidence>
<keyword evidence="4" id="KW-0799">Topoisomerase</keyword>